<name>A0A1D8PA42_9FLAO</name>
<keyword evidence="6" id="KW-0862">Zinc</keyword>
<evidence type="ECO:0000259" key="8">
    <source>
        <dbReference type="Pfam" id="PF01431"/>
    </source>
</evidence>
<dbReference type="InterPro" id="IPR018497">
    <property type="entry name" value="Peptidase_M13_C"/>
</dbReference>
<evidence type="ECO:0000259" key="9">
    <source>
        <dbReference type="Pfam" id="PF05649"/>
    </source>
</evidence>
<feature type="domain" description="Peptidase M13 N-terminal" evidence="9">
    <location>
        <begin position="47"/>
        <end position="433"/>
    </location>
</feature>
<evidence type="ECO:0000256" key="2">
    <source>
        <dbReference type="ARBA" id="ARBA00007357"/>
    </source>
</evidence>
<evidence type="ECO:0000256" key="5">
    <source>
        <dbReference type="ARBA" id="ARBA00022801"/>
    </source>
</evidence>
<dbReference type="GO" id="GO:0004222">
    <property type="term" value="F:metalloendopeptidase activity"/>
    <property type="evidence" value="ECO:0007669"/>
    <property type="project" value="InterPro"/>
</dbReference>
<organism evidence="10 11">
    <name type="scientific">Urechidicola croceus</name>
    <dbReference type="NCBI Taxonomy" id="1850246"/>
    <lineage>
        <taxon>Bacteria</taxon>
        <taxon>Pseudomonadati</taxon>
        <taxon>Bacteroidota</taxon>
        <taxon>Flavobacteriia</taxon>
        <taxon>Flavobacteriales</taxon>
        <taxon>Flavobacteriaceae</taxon>
        <taxon>Urechidicola</taxon>
    </lineage>
</organism>
<comment type="similarity">
    <text evidence="2">Belongs to the peptidase M13 family.</text>
</comment>
<dbReference type="KEGG" id="lul:LPB138_12410"/>
<dbReference type="InterPro" id="IPR008753">
    <property type="entry name" value="Peptidase_M13_N"/>
</dbReference>
<accession>A0A1D8PA42</accession>
<dbReference type="InterPro" id="IPR024079">
    <property type="entry name" value="MetalloPept_cat_dom_sf"/>
</dbReference>
<dbReference type="STRING" id="1850246.LPB138_12410"/>
<dbReference type="Pfam" id="PF01431">
    <property type="entry name" value="Peptidase_M13"/>
    <property type="match status" value="1"/>
</dbReference>
<keyword evidence="4" id="KW-0479">Metal-binding</keyword>
<dbReference type="CDD" id="cd08662">
    <property type="entry name" value="M13"/>
    <property type="match status" value="1"/>
</dbReference>
<evidence type="ECO:0000256" key="1">
    <source>
        <dbReference type="ARBA" id="ARBA00001947"/>
    </source>
</evidence>
<reference evidence="10 11" key="1">
    <citation type="submission" date="2016-10" db="EMBL/GenBank/DDBJ databases">
        <title>Lutibacter sp. LPB0138, isolated from marine gastropod.</title>
        <authorList>
            <person name="Kim E."/>
            <person name="Yi H."/>
        </authorList>
    </citation>
    <scope>NUCLEOTIDE SEQUENCE [LARGE SCALE GENOMIC DNA]</scope>
    <source>
        <strain evidence="10 11">LPB0138</strain>
    </source>
</reference>
<comment type="cofactor">
    <cofactor evidence="1">
        <name>Zn(2+)</name>
        <dbReference type="ChEBI" id="CHEBI:29105"/>
    </cofactor>
</comment>
<dbReference type="Pfam" id="PF05649">
    <property type="entry name" value="Peptidase_M13_N"/>
    <property type="match status" value="1"/>
</dbReference>
<sequence length="694" mass="78739">MKTKYSKTGLLAIAIAVGVSLNSCKKEMETPKVPGIDLAKMDQNVSPKEDFFKHVNGSWLENTEIPSDRTRWGSFDELRKKTDEDALAVLKEAIASGDSTLKDAQNVNVSDQMKAVNYFQTIMDTVSRDAQGIEPLKPYLKKIDELQSMADLQKLLIEFEPYGGAGFFGFGVGADLKNSNINAAYVGAGTLGLNRDYYVDQDDDTKAKREKYRKHIAKMMQYLGESEELAAKNADNILAFETRMAEPRMTKEARRDARNLYNPKSVDDMGKLMPSIDWNVYFEGIGAKNVDTVIVTDPNYFTALESIFKENNLNDWKNYLRWSLIDGSAGELSTEIDRVNWEFYSRDLRGSKAQRAREERALNTLNGRIGEALGKLYVDKHFPPEAKEKAEKMIANVMKAFENRINNLEWMSAETKEKAQEKLDKMTVKIAYPDKWKDYSDLDTKNVAQGGSYFQNNINISKWNFYQDIEKIGKEVDKSEWGMAPQVVNAYFNPQNNEIVFPAAILQPPFYNYQADEAVNYGGIGAVIGHEISHCFDDSGARFDADGNLNNWWTEQDLEKFTAEGKKLAEQYDAAEVLPDVHINGAFTLGENIGDLGGINAAYDGLQLFLAENGRPDNIDGFTPEQRLFLSWGTIWRTKYRDDALRNQIKTDPHSPGTHRAFMPLQNVDAFYEAFDIKEGDKMYLKPEDRVKIW</sequence>
<evidence type="ECO:0000256" key="4">
    <source>
        <dbReference type="ARBA" id="ARBA00022723"/>
    </source>
</evidence>
<dbReference type="PANTHER" id="PTHR11733:SF167">
    <property type="entry name" value="FI17812P1-RELATED"/>
    <property type="match status" value="1"/>
</dbReference>
<dbReference type="EMBL" id="CP017478">
    <property type="protein sequence ID" value="AOW21433.1"/>
    <property type="molecule type" value="Genomic_DNA"/>
</dbReference>
<keyword evidence="5" id="KW-0378">Hydrolase</keyword>
<keyword evidence="7" id="KW-0482">Metalloprotease</keyword>
<dbReference type="Gene3D" id="1.10.1380.10">
    <property type="entry name" value="Neutral endopeptidase , domain2"/>
    <property type="match status" value="1"/>
</dbReference>
<evidence type="ECO:0000313" key="10">
    <source>
        <dbReference type="EMBL" id="AOW21433.1"/>
    </source>
</evidence>
<feature type="domain" description="Peptidase M13 C-terminal" evidence="8">
    <location>
        <begin position="489"/>
        <end position="691"/>
    </location>
</feature>
<dbReference type="GO" id="GO:0005886">
    <property type="term" value="C:plasma membrane"/>
    <property type="evidence" value="ECO:0007669"/>
    <property type="project" value="TreeGrafter"/>
</dbReference>
<dbReference type="PROSITE" id="PS51885">
    <property type="entry name" value="NEPRILYSIN"/>
    <property type="match status" value="1"/>
</dbReference>
<dbReference type="SUPFAM" id="SSF55486">
    <property type="entry name" value="Metalloproteases ('zincins'), catalytic domain"/>
    <property type="match status" value="1"/>
</dbReference>
<dbReference type="InterPro" id="IPR000718">
    <property type="entry name" value="Peptidase_M13"/>
</dbReference>
<dbReference type="GO" id="GO:0016485">
    <property type="term" value="P:protein processing"/>
    <property type="evidence" value="ECO:0007669"/>
    <property type="project" value="TreeGrafter"/>
</dbReference>
<dbReference type="AlphaFoldDB" id="A0A1D8PA42"/>
<dbReference type="Proteomes" id="UP000176050">
    <property type="component" value="Chromosome"/>
</dbReference>
<dbReference type="PANTHER" id="PTHR11733">
    <property type="entry name" value="ZINC METALLOPROTEASE FAMILY M13 NEPRILYSIN-RELATED"/>
    <property type="match status" value="1"/>
</dbReference>
<evidence type="ECO:0000313" key="11">
    <source>
        <dbReference type="Proteomes" id="UP000176050"/>
    </source>
</evidence>
<dbReference type="InterPro" id="IPR042089">
    <property type="entry name" value="Peptidase_M13_dom_2"/>
</dbReference>
<proteinExistence type="inferred from homology"/>
<protein>
    <submittedName>
        <fullName evidence="10">Endothelin-converting protein</fullName>
    </submittedName>
</protein>
<keyword evidence="11" id="KW-1185">Reference proteome</keyword>
<gene>
    <name evidence="10" type="ORF">LPB138_12410</name>
</gene>
<evidence type="ECO:0000256" key="6">
    <source>
        <dbReference type="ARBA" id="ARBA00022833"/>
    </source>
</evidence>
<evidence type="ECO:0000256" key="7">
    <source>
        <dbReference type="ARBA" id="ARBA00023049"/>
    </source>
</evidence>
<dbReference type="GO" id="GO:0046872">
    <property type="term" value="F:metal ion binding"/>
    <property type="evidence" value="ECO:0007669"/>
    <property type="project" value="UniProtKB-KW"/>
</dbReference>
<evidence type="ECO:0000256" key="3">
    <source>
        <dbReference type="ARBA" id="ARBA00022670"/>
    </source>
</evidence>
<keyword evidence="3" id="KW-0645">Protease</keyword>
<dbReference type="RefSeq" id="WP_070237593.1">
    <property type="nucleotide sequence ID" value="NZ_CP017478.1"/>
</dbReference>
<dbReference type="PRINTS" id="PR00786">
    <property type="entry name" value="NEPRILYSIN"/>
</dbReference>
<dbReference type="Gene3D" id="3.40.390.10">
    <property type="entry name" value="Collagenase (Catalytic Domain)"/>
    <property type="match status" value="1"/>
</dbReference>
<dbReference type="OrthoDB" id="9775677at2"/>